<evidence type="ECO:0000313" key="3">
    <source>
        <dbReference type="Proteomes" id="UP000294830"/>
    </source>
</evidence>
<organism evidence="2 3">
    <name type="scientific">Acetobacteroides hydrogenigenes</name>
    <dbReference type="NCBI Taxonomy" id="979970"/>
    <lineage>
        <taxon>Bacteria</taxon>
        <taxon>Pseudomonadati</taxon>
        <taxon>Bacteroidota</taxon>
        <taxon>Bacteroidia</taxon>
        <taxon>Bacteroidales</taxon>
        <taxon>Rikenellaceae</taxon>
        <taxon>Acetobacteroides</taxon>
    </lineage>
</organism>
<comment type="caution">
    <text evidence="2">The sequence shown here is derived from an EMBL/GenBank/DDBJ whole genome shotgun (WGS) entry which is preliminary data.</text>
</comment>
<evidence type="ECO:0000313" key="2">
    <source>
        <dbReference type="EMBL" id="TCN66431.1"/>
    </source>
</evidence>
<dbReference type="AlphaFoldDB" id="A0A4R2EDP2"/>
<gene>
    <name evidence="2" type="ORF">CLV25_10960</name>
</gene>
<dbReference type="SUPFAM" id="SSF56925">
    <property type="entry name" value="OMPA-like"/>
    <property type="match status" value="1"/>
</dbReference>
<feature type="signal peptide" evidence="1">
    <location>
        <begin position="1"/>
        <end position="20"/>
    </location>
</feature>
<sequence length="206" mass="22655">MKLKTFSLVLLLMLSYTLVAQEKQELKRSIGFTFSAIGSNDVTNSEGASLLGGESYSGKRFFTLGVSYVHPILSWIAIESGIEYSKHTITVEPMKMPNFPYTAPYDKSVSLINIPITARVSFLKYFFINGGLILDLEAANSSPIESQTGVGTLLGIGAKYSLSNGFGAFVNGYYKAHTLVPFSANNDDYRWRLIEGGLRIGVTYNF</sequence>
<dbReference type="EMBL" id="SLWB01000009">
    <property type="protein sequence ID" value="TCN66431.1"/>
    <property type="molecule type" value="Genomic_DNA"/>
</dbReference>
<dbReference type="RefSeq" id="WP_131839557.1">
    <property type="nucleotide sequence ID" value="NZ_SLWB01000009.1"/>
</dbReference>
<evidence type="ECO:0008006" key="4">
    <source>
        <dbReference type="Google" id="ProtNLM"/>
    </source>
</evidence>
<accession>A0A4R2EDP2</accession>
<protein>
    <recommendedName>
        <fullName evidence="4">Outer membrane protein with beta-barrel domain</fullName>
    </recommendedName>
</protein>
<feature type="chain" id="PRO_5020523770" description="Outer membrane protein with beta-barrel domain" evidence="1">
    <location>
        <begin position="21"/>
        <end position="206"/>
    </location>
</feature>
<reference evidence="2 3" key="1">
    <citation type="submission" date="2019-03" db="EMBL/GenBank/DDBJ databases">
        <title>Genomic Encyclopedia of Archaeal and Bacterial Type Strains, Phase II (KMG-II): from individual species to whole genera.</title>
        <authorList>
            <person name="Goeker M."/>
        </authorList>
    </citation>
    <scope>NUCLEOTIDE SEQUENCE [LARGE SCALE GENOMIC DNA]</scope>
    <source>
        <strain evidence="2 3">RL-C</strain>
    </source>
</reference>
<keyword evidence="3" id="KW-1185">Reference proteome</keyword>
<dbReference type="Proteomes" id="UP000294830">
    <property type="component" value="Unassembled WGS sequence"/>
</dbReference>
<name>A0A4R2EDP2_9BACT</name>
<dbReference type="InterPro" id="IPR011250">
    <property type="entry name" value="OMP/PagP_B-barrel"/>
</dbReference>
<keyword evidence="1" id="KW-0732">Signal</keyword>
<evidence type="ECO:0000256" key="1">
    <source>
        <dbReference type="SAM" id="SignalP"/>
    </source>
</evidence>
<proteinExistence type="predicted"/>
<dbReference type="OrthoDB" id="980939at2"/>